<keyword evidence="4" id="KW-0175">Coiled coil</keyword>
<evidence type="ECO:0000256" key="4">
    <source>
        <dbReference type="SAM" id="Coils"/>
    </source>
</evidence>
<evidence type="ECO:0000256" key="2">
    <source>
        <dbReference type="ARBA" id="ARBA00022833"/>
    </source>
</evidence>
<dbReference type="PROSITE" id="PS50089">
    <property type="entry name" value="ZF_RING_2"/>
    <property type="match status" value="1"/>
</dbReference>
<sequence length="386" mass="44455">MNIVCIICSDLINQTENTYVTQCGHIFHHHCLVQWIERSKTCPQCRNKVTDRCMFRLYPTVSNENTRVDAATLQTRLDDAELQLRQQRFKHKEKEDKIIALTTDLKSQEELLKSYEMQLVSFDTKVMSLSEQLEHAQLQNKDLLQLKDENESLKKSMQALNSIQKLLNSTIEEVDQMLQGCSDVRTLATFVTALKRTLWESESKQNEIKSLLHEVNKKLSLERNDSAKLQKIILQLETKLHGVRTQYEILKKDRDLEQQVKEEEKRMNDVMQSSPSDLNAARLKAASTTSLEPFTPIRLPRPPYALPLNIQSSANPFLNTIQNSLMEIKSLDTSPWDMSFGGLGGHSSRSTSKSSIPKKTTKRKRKQPYTSASQEVIKMLNKIKYK</sequence>
<dbReference type="InterPro" id="IPR001841">
    <property type="entry name" value="Znf_RING"/>
</dbReference>
<protein>
    <submittedName>
        <fullName evidence="8">E3 ubiquitin-protein ligase TRAIP-like</fullName>
    </submittedName>
</protein>
<evidence type="ECO:0000256" key="5">
    <source>
        <dbReference type="SAM" id="MobiDB-lite"/>
    </source>
</evidence>
<evidence type="ECO:0000313" key="8">
    <source>
        <dbReference type="RefSeq" id="XP_026735408.1"/>
    </source>
</evidence>
<dbReference type="GO" id="GO:0008270">
    <property type="term" value="F:zinc ion binding"/>
    <property type="evidence" value="ECO:0007669"/>
    <property type="project" value="UniProtKB-KW"/>
</dbReference>
<accession>A0A7E5W432</accession>
<dbReference type="GO" id="GO:0005634">
    <property type="term" value="C:nucleus"/>
    <property type="evidence" value="ECO:0007669"/>
    <property type="project" value="TreeGrafter"/>
</dbReference>
<dbReference type="InterPro" id="IPR052639">
    <property type="entry name" value="TRAIP_ubiq-protein_ligase"/>
</dbReference>
<dbReference type="AlphaFoldDB" id="A0A7E5W432"/>
<dbReference type="Pfam" id="PF13639">
    <property type="entry name" value="zf-RING_2"/>
    <property type="match status" value="1"/>
</dbReference>
<dbReference type="GO" id="GO:0061630">
    <property type="term" value="F:ubiquitin protein ligase activity"/>
    <property type="evidence" value="ECO:0007669"/>
    <property type="project" value="TreeGrafter"/>
</dbReference>
<dbReference type="GO" id="GO:0016567">
    <property type="term" value="P:protein ubiquitination"/>
    <property type="evidence" value="ECO:0007669"/>
    <property type="project" value="TreeGrafter"/>
</dbReference>
<dbReference type="Proteomes" id="UP000322000">
    <property type="component" value="Chromosome 12"/>
</dbReference>
<dbReference type="InterPro" id="IPR013083">
    <property type="entry name" value="Znf_RING/FYVE/PHD"/>
</dbReference>
<feature type="coiled-coil region" evidence="4">
    <location>
        <begin position="63"/>
        <end position="163"/>
    </location>
</feature>
<dbReference type="PANTHER" id="PTHR46569:SF1">
    <property type="entry name" value="E3 UBIQUITIN-PROTEIN LIGASE RFWD3-RELATED"/>
    <property type="match status" value="1"/>
</dbReference>
<proteinExistence type="predicted"/>
<dbReference type="FunCoup" id="A0A7E5W432">
    <property type="interactions" value="231"/>
</dbReference>
<dbReference type="PANTHER" id="PTHR46569">
    <property type="entry name" value="E3 UBIQUITIN-PROTEIN LIGASE TRAIP"/>
    <property type="match status" value="1"/>
</dbReference>
<evidence type="ECO:0000256" key="3">
    <source>
        <dbReference type="PROSITE-ProRule" id="PRU00175"/>
    </source>
</evidence>
<dbReference type="GO" id="GO:0031297">
    <property type="term" value="P:replication fork processing"/>
    <property type="evidence" value="ECO:0007669"/>
    <property type="project" value="TreeGrafter"/>
</dbReference>
<dbReference type="SMART" id="SM00184">
    <property type="entry name" value="RING"/>
    <property type="match status" value="1"/>
</dbReference>
<feature type="compositionally biased region" description="Low complexity" evidence="5">
    <location>
        <begin position="347"/>
        <end position="358"/>
    </location>
</feature>
<dbReference type="OrthoDB" id="8062037at2759"/>
<dbReference type="Gene3D" id="3.30.40.10">
    <property type="entry name" value="Zinc/RING finger domain, C3HC4 (zinc finger)"/>
    <property type="match status" value="1"/>
</dbReference>
<dbReference type="InParanoid" id="A0A7E5W432"/>
<dbReference type="RefSeq" id="XP_026735408.1">
    <property type="nucleotide sequence ID" value="XM_026879607.1"/>
</dbReference>
<dbReference type="GeneID" id="113499217"/>
<keyword evidence="7" id="KW-1185">Reference proteome</keyword>
<keyword evidence="1 3" id="KW-0863">Zinc-finger</keyword>
<evidence type="ECO:0000313" key="7">
    <source>
        <dbReference type="Proteomes" id="UP000322000"/>
    </source>
</evidence>
<gene>
    <name evidence="8" type="primary">LOC113499217</name>
</gene>
<reference evidence="8" key="1">
    <citation type="submission" date="2025-08" db="UniProtKB">
        <authorList>
            <consortium name="RefSeq"/>
        </authorList>
    </citation>
    <scope>IDENTIFICATION</scope>
</reference>
<organism evidence="7 8">
    <name type="scientific">Trichoplusia ni</name>
    <name type="common">Cabbage looper</name>
    <dbReference type="NCBI Taxonomy" id="7111"/>
    <lineage>
        <taxon>Eukaryota</taxon>
        <taxon>Metazoa</taxon>
        <taxon>Ecdysozoa</taxon>
        <taxon>Arthropoda</taxon>
        <taxon>Hexapoda</taxon>
        <taxon>Insecta</taxon>
        <taxon>Pterygota</taxon>
        <taxon>Neoptera</taxon>
        <taxon>Endopterygota</taxon>
        <taxon>Lepidoptera</taxon>
        <taxon>Glossata</taxon>
        <taxon>Ditrysia</taxon>
        <taxon>Noctuoidea</taxon>
        <taxon>Noctuidae</taxon>
        <taxon>Plusiinae</taxon>
        <taxon>Trichoplusia</taxon>
    </lineage>
</organism>
<keyword evidence="1 3" id="KW-0479">Metal-binding</keyword>
<evidence type="ECO:0000259" key="6">
    <source>
        <dbReference type="PROSITE" id="PS50089"/>
    </source>
</evidence>
<dbReference type="GO" id="GO:0090734">
    <property type="term" value="C:site of DNA damage"/>
    <property type="evidence" value="ECO:0007669"/>
    <property type="project" value="TreeGrafter"/>
</dbReference>
<feature type="domain" description="RING-type" evidence="6">
    <location>
        <begin position="5"/>
        <end position="46"/>
    </location>
</feature>
<name>A0A7E5W432_TRINI</name>
<feature type="region of interest" description="Disordered" evidence="5">
    <location>
        <begin position="339"/>
        <end position="373"/>
    </location>
</feature>
<dbReference type="KEGG" id="tnl:113499217"/>
<evidence type="ECO:0000256" key="1">
    <source>
        <dbReference type="ARBA" id="ARBA00022771"/>
    </source>
</evidence>
<keyword evidence="2" id="KW-0862">Zinc</keyword>
<dbReference type="SUPFAM" id="SSF57850">
    <property type="entry name" value="RING/U-box"/>
    <property type="match status" value="1"/>
</dbReference>